<name>A0AC60PLJ0_IXOPE</name>
<sequence length="258" mass="29420">MPARRAGEHLSCQNNFDGFGGQLSHVIRMAETAEIHVDDDEQLTVASEQGTNLVKVAVHEVGHALGLHHTPRNSSIMYAIYSRAIPNSNFELCREDRTMAQEIYGKQYYRYDNVNDRTMSGYPRNISDDFRAIPGTESPNIPSHIDSAFFDKRDGNLYFFKGGLVYAYDVSRGHEGCCLPGYPRSIVAEFPAAPDQGNLPHHVDAVYYSYTDRSMYFFKGTRYWQNVAFNPLDRRRTNRIAGPREISSKWFDICDVQL</sequence>
<proteinExistence type="predicted"/>
<evidence type="ECO:0000313" key="1">
    <source>
        <dbReference type="EMBL" id="KAG0421807.1"/>
    </source>
</evidence>
<accession>A0AC60PLJ0</accession>
<organism evidence="1 2">
    <name type="scientific">Ixodes persulcatus</name>
    <name type="common">Taiga tick</name>
    <dbReference type="NCBI Taxonomy" id="34615"/>
    <lineage>
        <taxon>Eukaryota</taxon>
        <taxon>Metazoa</taxon>
        <taxon>Ecdysozoa</taxon>
        <taxon>Arthropoda</taxon>
        <taxon>Chelicerata</taxon>
        <taxon>Arachnida</taxon>
        <taxon>Acari</taxon>
        <taxon>Parasitiformes</taxon>
        <taxon>Ixodida</taxon>
        <taxon>Ixodoidea</taxon>
        <taxon>Ixodidae</taxon>
        <taxon>Ixodinae</taxon>
        <taxon>Ixodes</taxon>
    </lineage>
</organism>
<gene>
    <name evidence="1" type="ORF">HPB47_002318</name>
</gene>
<keyword evidence="2" id="KW-1185">Reference proteome</keyword>
<protein>
    <submittedName>
        <fullName evidence="1">Uncharacterized protein</fullName>
    </submittedName>
</protein>
<dbReference type="Proteomes" id="UP000805193">
    <property type="component" value="Unassembled WGS sequence"/>
</dbReference>
<reference evidence="1 2" key="1">
    <citation type="journal article" date="2020" name="Cell">
        <title>Large-Scale Comparative Analyses of Tick Genomes Elucidate Their Genetic Diversity and Vector Capacities.</title>
        <authorList>
            <consortium name="Tick Genome and Microbiome Consortium (TIGMIC)"/>
            <person name="Jia N."/>
            <person name="Wang J."/>
            <person name="Shi W."/>
            <person name="Du L."/>
            <person name="Sun Y."/>
            <person name="Zhan W."/>
            <person name="Jiang J.F."/>
            <person name="Wang Q."/>
            <person name="Zhang B."/>
            <person name="Ji P."/>
            <person name="Bell-Sakyi L."/>
            <person name="Cui X.M."/>
            <person name="Yuan T.T."/>
            <person name="Jiang B.G."/>
            <person name="Yang W.F."/>
            <person name="Lam T.T."/>
            <person name="Chang Q.C."/>
            <person name="Ding S.J."/>
            <person name="Wang X.J."/>
            <person name="Zhu J.G."/>
            <person name="Ruan X.D."/>
            <person name="Zhao L."/>
            <person name="Wei J.T."/>
            <person name="Ye R.Z."/>
            <person name="Que T.C."/>
            <person name="Du C.H."/>
            <person name="Zhou Y.H."/>
            <person name="Cheng J.X."/>
            <person name="Dai P.F."/>
            <person name="Guo W.B."/>
            <person name="Han X.H."/>
            <person name="Huang E.J."/>
            <person name="Li L.F."/>
            <person name="Wei W."/>
            <person name="Gao Y.C."/>
            <person name="Liu J.Z."/>
            <person name="Shao H.Z."/>
            <person name="Wang X."/>
            <person name="Wang C.C."/>
            <person name="Yang T.C."/>
            <person name="Huo Q.B."/>
            <person name="Li W."/>
            <person name="Chen H.Y."/>
            <person name="Chen S.E."/>
            <person name="Zhou L.G."/>
            <person name="Ni X.B."/>
            <person name="Tian J.H."/>
            <person name="Sheng Y."/>
            <person name="Liu T."/>
            <person name="Pan Y.S."/>
            <person name="Xia L.Y."/>
            <person name="Li J."/>
            <person name="Zhao F."/>
            <person name="Cao W.C."/>
        </authorList>
    </citation>
    <scope>NUCLEOTIDE SEQUENCE [LARGE SCALE GENOMIC DNA]</scope>
    <source>
        <strain evidence="1">Iper-2018</strain>
    </source>
</reference>
<dbReference type="EMBL" id="JABSTQ010010316">
    <property type="protein sequence ID" value="KAG0421807.1"/>
    <property type="molecule type" value="Genomic_DNA"/>
</dbReference>
<comment type="caution">
    <text evidence="1">The sequence shown here is derived from an EMBL/GenBank/DDBJ whole genome shotgun (WGS) entry which is preliminary data.</text>
</comment>
<evidence type="ECO:0000313" key="2">
    <source>
        <dbReference type="Proteomes" id="UP000805193"/>
    </source>
</evidence>